<dbReference type="InterPro" id="IPR007278">
    <property type="entry name" value="DUF397"/>
</dbReference>
<dbReference type="AlphaFoldDB" id="A0A7U9KTN8"/>
<evidence type="ECO:0000313" key="2">
    <source>
        <dbReference type="EMBL" id="GCD34606.1"/>
    </source>
</evidence>
<dbReference type="Proteomes" id="UP000287830">
    <property type="component" value="Unassembled WGS sequence"/>
</dbReference>
<organism evidence="2 3">
    <name type="scientific">Streptomyces chrestomyceticus JCM 4735</name>
    <dbReference type="NCBI Taxonomy" id="1306181"/>
    <lineage>
        <taxon>Bacteria</taxon>
        <taxon>Bacillati</taxon>
        <taxon>Actinomycetota</taxon>
        <taxon>Actinomycetes</taxon>
        <taxon>Kitasatosporales</taxon>
        <taxon>Streptomycetaceae</taxon>
        <taxon>Streptomyces</taxon>
    </lineage>
</organism>
<dbReference type="Pfam" id="PF04149">
    <property type="entry name" value="DUF397"/>
    <property type="match status" value="1"/>
</dbReference>
<name>A0A7U9KTN8_9ACTN</name>
<evidence type="ECO:0000259" key="1">
    <source>
        <dbReference type="Pfam" id="PF04149"/>
    </source>
</evidence>
<evidence type="ECO:0000313" key="3">
    <source>
        <dbReference type="Proteomes" id="UP000287830"/>
    </source>
</evidence>
<proteinExistence type="predicted"/>
<reference evidence="2 3" key="1">
    <citation type="submission" date="2018-11" db="EMBL/GenBank/DDBJ databases">
        <title>Whole genome sequence of Streptomyces chrestomyceticus NBRC 13444(T).</title>
        <authorList>
            <person name="Komaki H."/>
            <person name="Tamura T."/>
        </authorList>
    </citation>
    <scope>NUCLEOTIDE SEQUENCE [LARGE SCALE GENOMIC DNA]</scope>
    <source>
        <strain evidence="2 3">NBRC 13444</strain>
    </source>
</reference>
<protein>
    <recommendedName>
        <fullName evidence="1">DUF397 domain-containing protein</fullName>
    </recommendedName>
</protein>
<feature type="domain" description="DUF397" evidence="1">
    <location>
        <begin position="8"/>
        <end position="60"/>
    </location>
</feature>
<dbReference type="EMBL" id="BHZC01000001">
    <property type="protein sequence ID" value="GCD34606.1"/>
    <property type="molecule type" value="Genomic_DNA"/>
</dbReference>
<sequence>MKPVMFRLVWQKSSYSNAGANCVNIVAVPDGTVRLRESDDPQVTLSTSRQGLAAFVAVLKGSGVEGML</sequence>
<accession>A0A7U9KTN8</accession>
<gene>
    <name evidence="2" type="ORF">OEIGOIKO_02345</name>
</gene>
<comment type="caution">
    <text evidence="2">The sequence shown here is derived from an EMBL/GenBank/DDBJ whole genome shotgun (WGS) entry which is preliminary data.</text>
</comment>